<dbReference type="OrthoDB" id="1750912at2759"/>
<proteinExistence type="predicted"/>
<organism evidence="2 4">
    <name type="scientific">Cucumis melo var. makuwa</name>
    <name type="common">Oriental melon</name>
    <dbReference type="NCBI Taxonomy" id="1194695"/>
    <lineage>
        <taxon>Eukaryota</taxon>
        <taxon>Viridiplantae</taxon>
        <taxon>Streptophyta</taxon>
        <taxon>Embryophyta</taxon>
        <taxon>Tracheophyta</taxon>
        <taxon>Spermatophyta</taxon>
        <taxon>Magnoliopsida</taxon>
        <taxon>eudicotyledons</taxon>
        <taxon>Gunneridae</taxon>
        <taxon>Pentapetalae</taxon>
        <taxon>rosids</taxon>
        <taxon>fabids</taxon>
        <taxon>Cucurbitales</taxon>
        <taxon>Cucurbitaceae</taxon>
        <taxon>Benincaseae</taxon>
        <taxon>Cucumis</taxon>
    </lineage>
</organism>
<dbReference type="EMBL" id="SSTD01012952">
    <property type="protein sequence ID" value="TYK08056.1"/>
    <property type="molecule type" value="Genomic_DNA"/>
</dbReference>
<dbReference type="AlphaFoldDB" id="A0A5D3CCG0"/>
<sequence>MPDVILIQESKKEEFDALFIKSPWSSKDIGRDRVESFGTLGGMLIMLDRKFCLDAWSVGGDFSITRWAHERFPVGRTTRGTHRLEKELPLQDHYWTDSS</sequence>
<accession>A0A5D3CCG0</accession>
<gene>
    <name evidence="2" type="ORF">E5676_scaffold265G002040</name>
    <name evidence="1" type="ORF">E6C27_scaffold63G001120</name>
</gene>
<dbReference type="EMBL" id="SSTE01012982">
    <property type="protein sequence ID" value="KAA0048201.1"/>
    <property type="molecule type" value="Genomic_DNA"/>
</dbReference>
<comment type="caution">
    <text evidence="2">The sequence shown here is derived from an EMBL/GenBank/DDBJ whole genome shotgun (WGS) entry which is preliminary data.</text>
</comment>
<evidence type="ECO:0000313" key="1">
    <source>
        <dbReference type="EMBL" id="KAA0048201.1"/>
    </source>
</evidence>
<evidence type="ECO:0000313" key="4">
    <source>
        <dbReference type="Proteomes" id="UP000321947"/>
    </source>
</evidence>
<evidence type="ECO:0000313" key="2">
    <source>
        <dbReference type="EMBL" id="TYK08056.1"/>
    </source>
</evidence>
<reference evidence="3 4" key="1">
    <citation type="submission" date="2019-08" db="EMBL/GenBank/DDBJ databases">
        <title>Draft genome sequences of two oriental melons (Cucumis melo L. var makuwa).</title>
        <authorList>
            <person name="Kwon S.-Y."/>
        </authorList>
    </citation>
    <scope>NUCLEOTIDE SEQUENCE [LARGE SCALE GENOMIC DNA]</scope>
    <source>
        <strain evidence="4">cv. Chang Bougi</strain>
        <strain evidence="3">cv. SW 3</strain>
        <tissue evidence="2">Leaf</tissue>
    </source>
</reference>
<evidence type="ECO:0000313" key="3">
    <source>
        <dbReference type="Proteomes" id="UP000321393"/>
    </source>
</evidence>
<dbReference type="Proteomes" id="UP000321947">
    <property type="component" value="Unassembled WGS sequence"/>
</dbReference>
<dbReference type="Proteomes" id="UP000321393">
    <property type="component" value="Unassembled WGS sequence"/>
</dbReference>
<name>A0A5D3CCG0_CUCMM</name>
<protein>
    <submittedName>
        <fullName evidence="2">Uncharacterized protein</fullName>
    </submittedName>
</protein>